<evidence type="ECO:0000256" key="1">
    <source>
        <dbReference type="ARBA" id="ARBA00004141"/>
    </source>
</evidence>
<gene>
    <name evidence="8" type="primary">BAT1_10</name>
    <name evidence="8" type="ORF">CFP56_024406</name>
</gene>
<keyword evidence="9" id="KW-1185">Reference proteome</keyword>
<name>A0AAW0MCU8_QUESU</name>
<dbReference type="GO" id="GO:0016020">
    <property type="term" value="C:membrane"/>
    <property type="evidence" value="ECO:0007669"/>
    <property type="project" value="UniProtKB-SubCell"/>
</dbReference>
<dbReference type="PANTHER" id="PTHR45649">
    <property type="entry name" value="AMINO-ACID PERMEASE BAT1"/>
    <property type="match status" value="1"/>
</dbReference>
<dbReference type="Proteomes" id="UP000237347">
    <property type="component" value="Unassembled WGS sequence"/>
</dbReference>
<feature type="domain" description="Amino acid permease/ SLC12A" evidence="7">
    <location>
        <begin position="67"/>
        <end position="139"/>
    </location>
</feature>
<evidence type="ECO:0000256" key="2">
    <source>
        <dbReference type="ARBA" id="ARBA00022448"/>
    </source>
</evidence>
<reference evidence="8 9" key="1">
    <citation type="journal article" date="2018" name="Sci. Data">
        <title>The draft genome sequence of cork oak.</title>
        <authorList>
            <person name="Ramos A.M."/>
            <person name="Usie A."/>
            <person name="Barbosa P."/>
            <person name="Barros P.M."/>
            <person name="Capote T."/>
            <person name="Chaves I."/>
            <person name="Simoes F."/>
            <person name="Abreu I."/>
            <person name="Carrasquinho I."/>
            <person name="Faro C."/>
            <person name="Guimaraes J.B."/>
            <person name="Mendonca D."/>
            <person name="Nobrega F."/>
            <person name="Rodrigues L."/>
            <person name="Saibo N.J.M."/>
            <person name="Varela M.C."/>
            <person name="Egas C."/>
            <person name="Matos J."/>
            <person name="Miguel C.M."/>
            <person name="Oliveira M.M."/>
            <person name="Ricardo C.P."/>
            <person name="Goncalves S."/>
        </authorList>
    </citation>
    <scope>NUCLEOTIDE SEQUENCE [LARGE SCALE GENOMIC DNA]</scope>
    <source>
        <strain evidence="9">cv. HL8</strain>
    </source>
</reference>
<evidence type="ECO:0000313" key="8">
    <source>
        <dbReference type="EMBL" id="KAK7861226.1"/>
    </source>
</evidence>
<feature type="transmembrane region" description="Helical" evidence="6">
    <location>
        <begin position="354"/>
        <end position="373"/>
    </location>
</feature>
<dbReference type="EMBL" id="PKMF04000003">
    <property type="protein sequence ID" value="KAK7861226.1"/>
    <property type="molecule type" value="Genomic_DNA"/>
</dbReference>
<sequence>MVCLKPSISQNSYIFSSLFRNSQVFKSYMLLYSLKHISYLYTVFKTLAITFSCTAVFPGTPLYGPSLLYAGPPSLIWGWVVVSFFTWFAGLALAEICFSFPTAGSLHFWATHLARPRWGPFASWYCARLETIGIISGIAAQAYSGAQALQMIILLSTGTNKGGGYFAKCIFMHWHIQQNRLLMCSHILRHPLRRLEYIANFMQLYYDRYSLSGYDTVAHLIVKTRGADRTGPIAILSSIGIVTIFGWAYYLALTFSIHDLNYLYDVNNETASVLVIAQRERESLIAYALSRDRGIPFSPRWRRVHPKHKVPTNAVTIGWVGGYAIPIFAKLVIAKKNFEPGPFYLGKARRPICLVAFLWICYTCSTFLLPTAYPLQWKTFNYVPIALAVALTLIMLWWFLDARKLFKGPTSNAKRKRQRGREENSRSYYGMAVSSSLKI</sequence>
<comment type="caution">
    <text evidence="8">The sequence shown here is derived from an EMBL/GenBank/DDBJ whole genome shotgun (WGS) entry which is preliminary data.</text>
</comment>
<evidence type="ECO:0000256" key="6">
    <source>
        <dbReference type="SAM" id="Phobius"/>
    </source>
</evidence>
<evidence type="ECO:0000259" key="7">
    <source>
        <dbReference type="Pfam" id="PF00324"/>
    </source>
</evidence>
<evidence type="ECO:0000313" key="9">
    <source>
        <dbReference type="Proteomes" id="UP000237347"/>
    </source>
</evidence>
<keyword evidence="2" id="KW-0813">Transport</keyword>
<evidence type="ECO:0000256" key="4">
    <source>
        <dbReference type="ARBA" id="ARBA00022989"/>
    </source>
</evidence>
<dbReference type="Gene3D" id="1.20.1740.10">
    <property type="entry name" value="Amino acid/polyamine transporter I"/>
    <property type="match status" value="2"/>
</dbReference>
<dbReference type="AlphaFoldDB" id="A0AAW0MCU8"/>
<feature type="transmembrane region" description="Helical" evidence="6">
    <location>
        <begin position="314"/>
        <end position="333"/>
    </location>
</feature>
<dbReference type="GO" id="GO:0022857">
    <property type="term" value="F:transmembrane transporter activity"/>
    <property type="evidence" value="ECO:0007669"/>
    <property type="project" value="UniProtKB-ARBA"/>
</dbReference>
<keyword evidence="3 6" id="KW-0812">Transmembrane</keyword>
<dbReference type="PIRSF" id="PIRSF006060">
    <property type="entry name" value="AA_transporter"/>
    <property type="match status" value="1"/>
</dbReference>
<protein>
    <submittedName>
        <fullName evidence="8">Amino-acid permease bat1</fullName>
    </submittedName>
</protein>
<keyword evidence="4 6" id="KW-1133">Transmembrane helix</keyword>
<dbReference type="Pfam" id="PF00324">
    <property type="entry name" value="AA_permease"/>
    <property type="match status" value="1"/>
</dbReference>
<feature type="transmembrane region" description="Helical" evidence="6">
    <location>
        <begin position="233"/>
        <end position="252"/>
    </location>
</feature>
<proteinExistence type="predicted"/>
<dbReference type="PANTHER" id="PTHR45649:SF17">
    <property type="entry name" value="AMINO ACID PERMEASE_ SLC12A DOMAIN-CONTAINING PROTEIN"/>
    <property type="match status" value="1"/>
</dbReference>
<comment type="subcellular location">
    <subcellularLocation>
        <location evidence="1">Membrane</location>
        <topology evidence="1">Multi-pass membrane protein</topology>
    </subcellularLocation>
</comment>
<feature type="transmembrane region" description="Helical" evidence="6">
    <location>
        <begin position="379"/>
        <end position="400"/>
    </location>
</feature>
<feature type="transmembrane region" description="Helical" evidence="6">
    <location>
        <begin position="39"/>
        <end position="57"/>
    </location>
</feature>
<accession>A0AAW0MCU8</accession>
<evidence type="ECO:0000256" key="5">
    <source>
        <dbReference type="ARBA" id="ARBA00023136"/>
    </source>
</evidence>
<organism evidence="8 9">
    <name type="scientific">Quercus suber</name>
    <name type="common">Cork oak</name>
    <dbReference type="NCBI Taxonomy" id="58331"/>
    <lineage>
        <taxon>Eukaryota</taxon>
        <taxon>Viridiplantae</taxon>
        <taxon>Streptophyta</taxon>
        <taxon>Embryophyta</taxon>
        <taxon>Tracheophyta</taxon>
        <taxon>Spermatophyta</taxon>
        <taxon>Magnoliopsida</taxon>
        <taxon>eudicotyledons</taxon>
        <taxon>Gunneridae</taxon>
        <taxon>Pentapetalae</taxon>
        <taxon>rosids</taxon>
        <taxon>fabids</taxon>
        <taxon>Fagales</taxon>
        <taxon>Fagaceae</taxon>
        <taxon>Quercus</taxon>
    </lineage>
</organism>
<dbReference type="InterPro" id="IPR004841">
    <property type="entry name" value="AA-permease/SLC12A_dom"/>
</dbReference>
<feature type="transmembrane region" description="Helical" evidence="6">
    <location>
        <begin position="77"/>
        <end position="98"/>
    </location>
</feature>
<evidence type="ECO:0000256" key="3">
    <source>
        <dbReference type="ARBA" id="ARBA00022692"/>
    </source>
</evidence>
<keyword evidence="5 6" id="KW-0472">Membrane</keyword>